<keyword evidence="1" id="KW-0732">Signal</keyword>
<sequence>MFILKSLVAALALGLVQDTIAAAAAPACCTNKCGKSIQLAKNGKKDCSAFLIKTVVPTRTTTKFKTTTLARTITLSRTATLNKALTVVETVTGTTDITVTTIASETDLSTSTSLATVEETETLTETATAVETEYETTTVPYVLSTANVITVIKRSAKPTKPAYASACDNAAYTRACSCIGIKPKTTTKAAVVKTLYKTRTAYKTHTSYKTVTVNKTNVATKTSQAPAVTQTSVLSLTTYTTIISGTAITATETVTLTESATLTETTVVVATHTADPIPPTCIGKGFAFRVSGTTAAGINGWGMGMINSIGVGIYIRLFSGGASPFVITNNSLQSWYNSDFEYYIKTGTLPAAAAQVWVKSVRSNVSYTWAGTRLDFYLGDGPDFELKATSGDTNYMVTFCRDPVYYEWNLLVYTDVSQLAGKTCANDGLVKATCVL</sequence>
<name>A0AAV9UK56_9PEZI</name>
<proteinExistence type="predicted"/>
<feature type="chain" id="PRO_5043911704" evidence="1">
    <location>
        <begin position="22"/>
        <end position="436"/>
    </location>
</feature>
<evidence type="ECO:0000313" key="3">
    <source>
        <dbReference type="Proteomes" id="UP001373714"/>
    </source>
</evidence>
<reference evidence="2 3" key="1">
    <citation type="submission" date="2019-10" db="EMBL/GenBank/DDBJ databases">
        <authorList>
            <person name="Palmer J.M."/>
        </authorList>
    </citation>
    <scope>NUCLEOTIDE SEQUENCE [LARGE SCALE GENOMIC DNA]</scope>
    <source>
        <strain evidence="2 3">TWF730</strain>
    </source>
</reference>
<accession>A0AAV9UK56</accession>
<evidence type="ECO:0000313" key="2">
    <source>
        <dbReference type="EMBL" id="KAK6343374.1"/>
    </source>
</evidence>
<comment type="caution">
    <text evidence="2">The sequence shown here is derived from an EMBL/GenBank/DDBJ whole genome shotgun (WGS) entry which is preliminary data.</text>
</comment>
<gene>
    <name evidence="2" type="ORF">TWF730_010964</name>
</gene>
<feature type="signal peptide" evidence="1">
    <location>
        <begin position="1"/>
        <end position="21"/>
    </location>
</feature>
<protein>
    <submittedName>
        <fullName evidence="2">Uncharacterized protein</fullName>
    </submittedName>
</protein>
<dbReference type="Proteomes" id="UP001373714">
    <property type="component" value="Unassembled WGS sequence"/>
</dbReference>
<keyword evidence="3" id="KW-1185">Reference proteome</keyword>
<organism evidence="2 3">
    <name type="scientific">Orbilia blumenaviensis</name>
    <dbReference type="NCBI Taxonomy" id="1796055"/>
    <lineage>
        <taxon>Eukaryota</taxon>
        <taxon>Fungi</taxon>
        <taxon>Dikarya</taxon>
        <taxon>Ascomycota</taxon>
        <taxon>Pezizomycotina</taxon>
        <taxon>Orbiliomycetes</taxon>
        <taxon>Orbiliales</taxon>
        <taxon>Orbiliaceae</taxon>
        <taxon>Orbilia</taxon>
    </lineage>
</organism>
<dbReference type="EMBL" id="JAVHNS010000009">
    <property type="protein sequence ID" value="KAK6343374.1"/>
    <property type="molecule type" value="Genomic_DNA"/>
</dbReference>
<evidence type="ECO:0000256" key="1">
    <source>
        <dbReference type="SAM" id="SignalP"/>
    </source>
</evidence>
<dbReference type="AlphaFoldDB" id="A0AAV9UK56"/>